<dbReference type="InterPro" id="IPR029058">
    <property type="entry name" value="AB_hydrolase_fold"/>
</dbReference>
<evidence type="ECO:0000313" key="3">
    <source>
        <dbReference type="Proteomes" id="UP001221142"/>
    </source>
</evidence>
<feature type="transmembrane region" description="Helical" evidence="1">
    <location>
        <begin position="16"/>
        <end position="38"/>
    </location>
</feature>
<evidence type="ECO:0000256" key="1">
    <source>
        <dbReference type="SAM" id="Phobius"/>
    </source>
</evidence>
<dbReference type="PANTHER" id="PTHR37471:SF1">
    <property type="entry name" value="AB HYDROLASE-1 DOMAIN-CONTAINING PROTEIN"/>
    <property type="match status" value="1"/>
</dbReference>
<proteinExistence type="predicted"/>
<dbReference type="Gene3D" id="3.40.50.1820">
    <property type="entry name" value="alpha/beta hydrolase"/>
    <property type="match status" value="1"/>
</dbReference>
<protein>
    <submittedName>
        <fullName evidence="2">Uncharacterized protein</fullName>
    </submittedName>
</protein>
<dbReference type="PANTHER" id="PTHR37471">
    <property type="entry name" value="UNNAMED PRODUCT"/>
    <property type="match status" value="1"/>
</dbReference>
<gene>
    <name evidence="2" type="ORF">FB45DRAFT_1000966</name>
</gene>
<comment type="caution">
    <text evidence="2">The sequence shown here is derived from an EMBL/GenBank/DDBJ whole genome shotgun (WGS) entry which is preliminary data.</text>
</comment>
<evidence type="ECO:0000313" key="2">
    <source>
        <dbReference type="EMBL" id="KAJ7638886.1"/>
    </source>
</evidence>
<reference evidence="2" key="1">
    <citation type="submission" date="2023-03" db="EMBL/GenBank/DDBJ databases">
        <title>Massive genome expansion in bonnet fungi (Mycena s.s.) driven by repeated elements and novel gene families across ecological guilds.</title>
        <authorList>
            <consortium name="Lawrence Berkeley National Laboratory"/>
            <person name="Harder C.B."/>
            <person name="Miyauchi S."/>
            <person name="Viragh M."/>
            <person name="Kuo A."/>
            <person name="Thoen E."/>
            <person name="Andreopoulos B."/>
            <person name="Lu D."/>
            <person name="Skrede I."/>
            <person name="Drula E."/>
            <person name="Henrissat B."/>
            <person name="Morin E."/>
            <person name="Kohler A."/>
            <person name="Barry K."/>
            <person name="LaButti K."/>
            <person name="Morin E."/>
            <person name="Salamov A."/>
            <person name="Lipzen A."/>
            <person name="Mereny Z."/>
            <person name="Hegedus B."/>
            <person name="Baldrian P."/>
            <person name="Stursova M."/>
            <person name="Weitz H."/>
            <person name="Taylor A."/>
            <person name="Grigoriev I.V."/>
            <person name="Nagy L.G."/>
            <person name="Martin F."/>
            <person name="Kauserud H."/>
        </authorList>
    </citation>
    <scope>NUCLEOTIDE SEQUENCE</scope>
    <source>
        <strain evidence="2">9284</strain>
    </source>
</reference>
<keyword evidence="3" id="KW-1185">Reference proteome</keyword>
<keyword evidence="1" id="KW-0472">Membrane</keyword>
<dbReference type="AlphaFoldDB" id="A0AAD7C4V6"/>
<sequence>MGDLAEVPDKTRPRDLSFFLVAFILVLPLRAVAPLSWVLVAHSIYTQSIWSYAWKGRLLFAFALCEVLFSIYHWYLVKRASAPWKHGVGNIAHLQLSFTRVLKAGLANLPEDGHDAADRPGSPSEAITQLDMDDSRSIDFRNTLRTWFGRVPWSSIRRFEVEQWIYWSIFNTDLPKENLPQAHRVVLEDALENLEKRLGTQITPGSNPKIQAMRCTLDKMHVVGRPFFYYAFIFGINSYLTTYYANNWNLRRYNYDGLEYLLYVPPDWNHTIGRRPLVFLHGLGLGLFQYHRMIKDLYHHFPDRPLLIPLQPHVSQDIFHSRFLDPICRNELADRLGALMTELGWVDLYKEDSDDDLSKEAACKPTLGVTMLSHSNGSYLHAWCLKRFPQVVARSCFVDPVTFCSWEGDACYNFLYKPCKTGIELLMRFFVGTELGVANLLRRNFDWSSNALWYEEIPNARDTTKTFFLLGGKDDIINASRVKKYLTSHGLGKNIWFDPTGRHGQALLSKSAGHTAVMRWLQQEST</sequence>
<feature type="transmembrane region" description="Helical" evidence="1">
    <location>
        <begin position="58"/>
        <end position="77"/>
    </location>
</feature>
<feature type="transmembrane region" description="Helical" evidence="1">
    <location>
        <begin position="227"/>
        <end position="245"/>
    </location>
</feature>
<dbReference type="Proteomes" id="UP001221142">
    <property type="component" value="Unassembled WGS sequence"/>
</dbReference>
<dbReference type="EMBL" id="JARKIF010000005">
    <property type="protein sequence ID" value="KAJ7638886.1"/>
    <property type="molecule type" value="Genomic_DNA"/>
</dbReference>
<keyword evidence="1" id="KW-1133">Transmembrane helix</keyword>
<accession>A0AAD7C4V6</accession>
<keyword evidence="1" id="KW-0812">Transmembrane</keyword>
<name>A0AAD7C4V6_9AGAR</name>
<dbReference type="SUPFAM" id="SSF53474">
    <property type="entry name" value="alpha/beta-Hydrolases"/>
    <property type="match status" value="1"/>
</dbReference>
<organism evidence="2 3">
    <name type="scientific">Roridomyces roridus</name>
    <dbReference type="NCBI Taxonomy" id="1738132"/>
    <lineage>
        <taxon>Eukaryota</taxon>
        <taxon>Fungi</taxon>
        <taxon>Dikarya</taxon>
        <taxon>Basidiomycota</taxon>
        <taxon>Agaricomycotina</taxon>
        <taxon>Agaricomycetes</taxon>
        <taxon>Agaricomycetidae</taxon>
        <taxon>Agaricales</taxon>
        <taxon>Marasmiineae</taxon>
        <taxon>Mycenaceae</taxon>
        <taxon>Roridomyces</taxon>
    </lineage>
</organism>